<dbReference type="GO" id="GO:0019843">
    <property type="term" value="F:rRNA binding"/>
    <property type="evidence" value="ECO:0007669"/>
    <property type="project" value="UniProtKB-KW"/>
</dbReference>
<keyword evidence="14 15" id="KW-0694">RNA-binding</keyword>
<keyword evidence="10 15" id="KW-0479">Metal-binding</keyword>
<accession>A0A0G0HN92</accession>
<feature type="active site" evidence="15">
    <location>
        <position position="55"/>
    </location>
</feature>
<dbReference type="EC" id="3.1.26.3" evidence="15"/>
<feature type="binding site" evidence="15">
    <location>
        <position position="127"/>
    </location>
    <ligand>
        <name>Mg(2+)</name>
        <dbReference type="ChEBI" id="CHEBI:18420"/>
    </ligand>
</feature>
<reference evidence="18 19" key="1">
    <citation type="journal article" date="2015" name="Nature">
        <title>rRNA introns, odd ribosomes, and small enigmatic genomes across a large radiation of phyla.</title>
        <authorList>
            <person name="Brown C.T."/>
            <person name="Hug L.A."/>
            <person name="Thomas B.C."/>
            <person name="Sharon I."/>
            <person name="Castelle C.J."/>
            <person name="Singh A."/>
            <person name="Wilkins M.J."/>
            <person name="Williams K.H."/>
            <person name="Banfield J.F."/>
        </authorList>
    </citation>
    <scope>NUCLEOTIDE SEQUENCE [LARGE SCALE GENOMIC DNA]</scope>
</reference>
<dbReference type="GO" id="GO:0042802">
    <property type="term" value="F:identical protein binding"/>
    <property type="evidence" value="ECO:0007669"/>
    <property type="project" value="UniProtKB-ARBA"/>
</dbReference>
<dbReference type="PANTHER" id="PTHR11207">
    <property type="entry name" value="RIBONUCLEASE III"/>
    <property type="match status" value="1"/>
</dbReference>
<evidence type="ECO:0000256" key="9">
    <source>
        <dbReference type="ARBA" id="ARBA00022722"/>
    </source>
</evidence>
<dbReference type="PROSITE" id="PS50142">
    <property type="entry name" value="RNASE_3_2"/>
    <property type="match status" value="1"/>
</dbReference>
<dbReference type="PANTHER" id="PTHR11207:SF0">
    <property type="entry name" value="RIBONUCLEASE 3"/>
    <property type="match status" value="1"/>
</dbReference>
<evidence type="ECO:0000256" key="6">
    <source>
        <dbReference type="ARBA" id="ARBA00022552"/>
    </source>
</evidence>
<sequence>MTLLKHLKSKRMNSENLTKYFTDNNLLEQALTHRSWVNEHPNQRGNNERLEFLGDAVLEFIVSKELYNLLPDKEEGYLTALRANLVNTVNLASVAKDLEIGDKIFLSKGEEDTGGRINQSILADTVEAIIGAIYLGSGAEKAEDFIKEFILSKIDDKLSEPLKDAKSLLQEIVQSKGLAAPKYEVVNEIGPDHNKIFNISVVVGGKSIASGTGKNKSEAAQDAAKKALETFND</sequence>
<gene>
    <name evidence="15" type="primary">rnc</name>
    <name evidence="18" type="ORF">US62_C0044G0005</name>
</gene>
<evidence type="ECO:0000256" key="7">
    <source>
        <dbReference type="ARBA" id="ARBA00022664"/>
    </source>
</evidence>
<protein>
    <recommendedName>
        <fullName evidence="15">Ribonuclease 3</fullName>
        <ecNumber evidence="15">3.1.26.3</ecNumber>
    </recommendedName>
    <alternativeName>
        <fullName evidence="15">Ribonuclease III</fullName>
        <shortName evidence="15">RNase III</shortName>
    </alternativeName>
</protein>
<organism evidence="18 19">
    <name type="scientific">Candidatus Woesebacteria bacterium GW2011_GWA1_37_8</name>
    <dbReference type="NCBI Taxonomy" id="1618546"/>
    <lineage>
        <taxon>Bacteria</taxon>
        <taxon>Candidatus Woeseibacteriota</taxon>
    </lineage>
</organism>
<dbReference type="NCBIfam" id="TIGR02191">
    <property type="entry name" value="RNaseIII"/>
    <property type="match status" value="1"/>
</dbReference>
<evidence type="ECO:0000256" key="14">
    <source>
        <dbReference type="ARBA" id="ARBA00022884"/>
    </source>
</evidence>
<comment type="caution">
    <text evidence="18">The sequence shown here is derived from an EMBL/GenBank/DDBJ whole genome shotgun (WGS) entry which is preliminary data.</text>
</comment>
<comment type="subunit">
    <text evidence="4 15">Homodimer.</text>
</comment>
<dbReference type="GO" id="GO:0008033">
    <property type="term" value="P:tRNA processing"/>
    <property type="evidence" value="ECO:0007669"/>
    <property type="project" value="UniProtKB-KW"/>
</dbReference>
<keyword evidence="12 15" id="KW-0378">Hydrolase</keyword>
<keyword evidence="11 15" id="KW-0255">Endonuclease</keyword>
<comment type="function">
    <text evidence="15">Digests double-stranded RNA. Involved in the processing of primary rRNA transcript to yield the immediate precursors to the large and small rRNAs (23S and 16S). Processes some mRNAs, and tRNAs when they are encoded in the rRNA operon. Processes pre-crRNA and tracrRNA of type II CRISPR loci if present in the organism.</text>
</comment>
<dbReference type="SUPFAM" id="SSF54768">
    <property type="entry name" value="dsRNA-binding domain-like"/>
    <property type="match status" value="1"/>
</dbReference>
<keyword evidence="9 15" id="KW-0540">Nuclease</keyword>
<dbReference type="GO" id="GO:0004525">
    <property type="term" value="F:ribonuclease III activity"/>
    <property type="evidence" value="ECO:0007669"/>
    <property type="project" value="UniProtKB-UniRule"/>
</dbReference>
<dbReference type="SUPFAM" id="SSF69065">
    <property type="entry name" value="RNase III domain-like"/>
    <property type="match status" value="1"/>
</dbReference>
<feature type="binding site" evidence="15">
    <location>
        <position position="51"/>
    </location>
    <ligand>
        <name>Mg(2+)</name>
        <dbReference type="ChEBI" id="CHEBI:18420"/>
    </ligand>
</feature>
<dbReference type="SMART" id="SM00358">
    <property type="entry name" value="DSRM"/>
    <property type="match status" value="1"/>
</dbReference>
<dbReference type="FunFam" id="1.10.1520.10:FF:000001">
    <property type="entry name" value="Ribonuclease 3"/>
    <property type="match status" value="1"/>
</dbReference>
<keyword evidence="8 15" id="KW-0819">tRNA processing</keyword>
<proteinExistence type="inferred from homology"/>
<evidence type="ECO:0000256" key="1">
    <source>
        <dbReference type="ARBA" id="ARBA00000109"/>
    </source>
</evidence>
<dbReference type="PROSITE" id="PS50137">
    <property type="entry name" value="DS_RBD"/>
    <property type="match status" value="1"/>
</dbReference>
<feature type="domain" description="RNase III" evidence="17">
    <location>
        <begin position="4"/>
        <end position="138"/>
    </location>
</feature>
<name>A0A0G0HN92_9BACT</name>
<dbReference type="SMART" id="SM00535">
    <property type="entry name" value="RIBOc"/>
    <property type="match status" value="1"/>
</dbReference>
<dbReference type="AlphaFoldDB" id="A0A0G0HN92"/>
<dbReference type="Proteomes" id="UP000034603">
    <property type="component" value="Unassembled WGS sequence"/>
</dbReference>
<dbReference type="InterPro" id="IPR036389">
    <property type="entry name" value="RNase_III_sf"/>
</dbReference>
<dbReference type="HAMAP" id="MF_00104">
    <property type="entry name" value="RNase_III"/>
    <property type="match status" value="1"/>
</dbReference>
<dbReference type="Pfam" id="PF00035">
    <property type="entry name" value="dsrm"/>
    <property type="match status" value="1"/>
</dbReference>
<evidence type="ECO:0000256" key="10">
    <source>
        <dbReference type="ARBA" id="ARBA00022723"/>
    </source>
</evidence>
<evidence type="ECO:0000256" key="15">
    <source>
        <dbReference type="HAMAP-Rule" id="MF_00104"/>
    </source>
</evidence>
<evidence type="ECO:0000256" key="13">
    <source>
        <dbReference type="ARBA" id="ARBA00022842"/>
    </source>
</evidence>
<keyword evidence="13 15" id="KW-0460">Magnesium</keyword>
<dbReference type="CDD" id="cd10845">
    <property type="entry name" value="DSRM_RNAse_III_family"/>
    <property type="match status" value="1"/>
</dbReference>
<evidence type="ECO:0000256" key="5">
    <source>
        <dbReference type="ARBA" id="ARBA00022490"/>
    </source>
</evidence>
<dbReference type="Gene3D" id="3.30.160.20">
    <property type="match status" value="1"/>
</dbReference>
<dbReference type="Gene3D" id="1.10.1520.10">
    <property type="entry name" value="Ribonuclease III domain"/>
    <property type="match status" value="1"/>
</dbReference>
<dbReference type="FunFam" id="3.30.160.20:FF:000003">
    <property type="entry name" value="Ribonuclease 3"/>
    <property type="match status" value="1"/>
</dbReference>
<dbReference type="GO" id="GO:0003725">
    <property type="term" value="F:double-stranded RNA binding"/>
    <property type="evidence" value="ECO:0007669"/>
    <property type="project" value="TreeGrafter"/>
</dbReference>
<evidence type="ECO:0000256" key="8">
    <source>
        <dbReference type="ARBA" id="ARBA00022694"/>
    </source>
</evidence>
<evidence type="ECO:0000259" key="16">
    <source>
        <dbReference type="PROSITE" id="PS50137"/>
    </source>
</evidence>
<evidence type="ECO:0000256" key="2">
    <source>
        <dbReference type="ARBA" id="ARBA00004496"/>
    </source>
</evidence>
<keyword evidence="5 15" id="KW-0963">Cytoplasm</keyword>
<evidence type="ECO:0000313" key="18">
    <source>
        <dbReference type="EMBL" id="KKQ43677.1"/>
    </source>
</evidence>
<feature type="domain" description="DRBM" evidence="16">
    <location>
        <begin position="164"/>
        <end position="233"/>
    </location>
</feature>
<comment type="catalytic activity">
    <reaction evidence="1 15">
        <text>Endonucleolytic cleavage to 5'-phosphomonoester.</text>
        <dbReference type="EC" id="3.1.26.3"/>
    </reaction>
</comment>
<comment type="subcellular location">
    <subcellularLocation>
        <location evidence="2 15">Cytoplasm</location>
    </subcellularLocation>
</comment>
<evidence type="ECO:0000313" key="19">
    <source>
        <dbReference type="Proteomes" id="UP000034603"/>
    </source>
</evidence>
<evidence type="ECO:0000259" key="17">
    <source>
        <dbReference type="PROSITE" id="PS50142"/>
    </source>
</evidence>
<dbReference type="CDD" id="cd00593">
    <property type="entry name" value="RIBOc"/>
    <property type="match status" value="1"/>
</dbReference>
<keyword evidence="6 15" id="KW-0698">rRNA processing</keyword>
<keyword evidence="7 15" id="KW-0507">mRNA processing</keyword>
<keyword evidence="15" id="KW-0699">rRNA-binding</keyword>
<dbReference type="PROSITE" id="PS00517">
    <property type="entry name" value="RNASE_3_1"/>
    <property type="match status" value="1"/>
</dbReference>
<dbReference type="PATRIC" id="fig|1618546.3.peg.907"/>
<comment type="similarity">
    <text evidence="3">Belongs to the ribonuclease III family.</text>
</comment>
<dbReference type="GO" id="GO:0046872">
    <property type="term" value="F:metal ion binding"/>
    <property type="evidence" value="ECO:0007669"/>
    <property type="project" value="UniProtKB-KW"/>
</dbReference>
<evidence type="ECO:0000256" key="11">
    <source>
        <dbReference type="ARBA" id="ARBA00022759"/>
    </source>
</evidence>
<dbReference type="InterPro" id="IPR000999">
    <property type="entry name" value="RNase_III_dom"/>
</dbReference>
<evidence type="ECO:0000256" key="12">
    <source>
        <dbReference type="ARBA" id="ARBA00022801"/>
    </source>
</evidence>
<dbReference type="GO" id="GO:0010468">
    <property type="term" value="P:regulation of gene expression"/>
    <property type="evidence" value="ECO:0007669"/>
    <property type="project" value="TreeGrafter"/>
</dbReference>
<evidence type="ECO:0000256" key="3">
    <source>
        <dbReference type="ARBA" id="ARBA00010183"/>
    </source>
</evidence>
<dbReference type="GO" id="GO:0006397">
    <property type="term" value="P:mRNA processing"/>
    <property type="evidence" value="ECO:0007669"/>
    <property type="project" value="UniProtKB-UniRule"/>
</dbReference>
<dbReference type="InterPro" id="IPR014720">
    <property type="entry name" value="dsRBD_dom"/>
</dbReference>
<evidence type="ECO:0000256" key="4">
    <source>
        <dbReference type="ARBA" id="ARBA00011738"/>
    </source>
</evidence>
<dbReference type="Pfam" id="PF14622">
    <property type="entry name" value="Ribonucleas_3_3"/>
    <property type="match status" value="1"/>
</dbReference>
<comment type="cofactor">
    <cofactor evidence="15">
        <name>Mg(2+)</name>
        <dbReference type="ChEBI" id="CHEBI:18420"/>
    </cofactor>
</comment>
<feature type="binding site" evidence="15">
    <location>
        <position position="124"/>
    </location>
    <ligand>
        <name>Mg(2+)</name>
        <dbReference type="ChEBI" id="CHEBI:18420"/>
    </ligand>
</feature>
<dbReference type="GO" id="GO:0005737">
    <property type="term" value="C:cytoplasm"/>
    <property type="evidence" value="ECO:0007669"/>
    <property type="project" value="UniProtKB-SubCell"/>
</dbReference>
<dbReference type="InterPro" id="IPR011907">
    <property type="entry name" value="RNase_III"/>
</dbReference>
<feature type="active site" evidence="15">
    <location>
        <position position="127"/>
    </location>
</feature>
<dbReference type="EMBL" id="LBTR01000044">
    <property type="protein sequence ID" value="KKQ43677.1"/>
    <property type="molecule type" value="Genomic_DNA"/>
</dbReference>
<dbReference type="GO" id="GO:0006364">
    <property type="term" value="P:rRNA processing"/>
    <property type="evidence" value="ECO:0007669"/>
    <property type="project" value="UniProtKB-UniRule"/>
</dbReference>